<sequence length="63" mass="7195">MSEEEIDKTIKKVMKEIRESEDYYGNSCCAQSNSDSRQNNLNEGIETSHNLSDNEFCEADAKD</sequence>
<proteinExistence type="predicted"/>
<evidence type="ECO:0000256" key="1">
    <source>
        <dbReference type="SAM" id="MobiDB-lite"/>
    </source>
</evidence>
<gene>
    <name evidence="2" type="ORF">LCGC14_2518200</name>
</gene>
<reference evidence="2" key="1">
    <citation type="journal article" date="2015" name="Nature">
        <title>Complex archaea that bridge the gap between prokaryotes and eukaryotes.</title>
        <authorList>
            <person name="Spang A."/>
            <person name="Saw J.H."/>
            <person name="Jorgensen S.L."/>
            <person name="Zaremba-Niedzwiedzka K."/>
            <person name="Martijn J."/>
            <person name="Lind A.E."/>
            <person name="van Eijk R."/>
            <person name="Schleper C."/>
            <person name="Guy L."/>
            <person name="Ettema T.J."/>
        </authorList>
    </citation>
    <scope>NUCLEOTIDE SEQUENCE</scope>
</reference>
<dbReference type="AlphaFoldDB" id="A0A0F9AX92"/>
<feature type="compositionally biased region" description="Polar residues" evidence="1">
    <location>
        <begin position="28"/>
        <end position="53"/>
    </location>
</feature>
<dbReference type="EMBL" id="LAZR01040556">
    <property type="protein sequence ID" value="KKL14194.1"/>
    <property type="molecule type" value="Genomic_DNA"/>
</dbReference>
<organism evidence="2">
    <name type="scientific">marine sediment metagenome</name>
    <dbReference type="NCBI Taxonomy" id="412755"/>
    <lineage>
        <taxon>unclassified sequences</taxon>
        <taxon>metagenomes</taxon>
        <taxon>ecological metagenomes</taxon>
    </lineage>
</organism>
<feature type="region of interest" description="Disordered" evidence="1">
    <location>
        <begin position="28"/>
        <end position="63"/>
    </location>
</feature>
<comment type="caution">
    <text evidence="2">The sequence shown here is derived from an EMBL/GenBank/DDBJ whole genome shotgun (WGS) entry which is preliminary data.</text>
</comment>
<accession>A0A0F9AX92</accession>
<evidence type="ECO:0000313" key="2">
    <source>
        <dbReference type="EMBL" id="KKL14194.1"/>
    </source>
</evidence>
<protein>
    <submittedName>
        <fullName evidence="2">Uncharacterized protein</fullName>
    </submittedName>
</protein>
<name>A0A0F9AX92_9ZZZZ</name>